<dbReference type="EMBL" id="CP025198">
    <property type="protein sequence ID" value="AXE39061.1"/>
    <property type="molecule type" value="Genomic_DNA"/>
</dbReference>
<dbReference type="Proteomes" id="UP000251995">
    <property type="component" value="Chromosome"/>
</dbReference>
<dbReference type="OrthoDB" id="8657476at2"/>
<gene>
    <name evidence="1" type="ORF">JS278_01905</name>
</gene>
<sequence length="106" mass="11280">MTEPITVIDFDGGSSVNFDAGTHPADTAVRAAGHEPNGYFWEGLVQYAFPGAEALEMDSEADMFSATGDRAVLEKLAPWLDALLADPDRVSALISQADSDGVEFDD</sequence>
<organism evidence="1 2">
    <name type="scientific">Acidipropionibacterium virtanenii</name>
    <dbReference type="NCBI Taxonomy" id="2057246"/>
    <lineage>
        <taxon>Bacteria</taxon>
        <taxon>Bacillati</taxon>
        <taxon>Actinomycetota</taxon>
        <taxon>Actinomycetes</taxon>
        <taxon>Propionibacteriales</taxon>
        <taxon>Propionibacteriaceae</taxon>
        <taxon>Acidipropionibacterium</taxon>
    </lineage>
</organism>
<evidence type="ECO:0000313" key="2">
    <source>
        <dbReference type="Proteomes" id="UP000251995"/>
    </source>
</evidence>
<evidence type="ECO:0008006" key="3">
    <source>
        <dbReference type="Google" id="ProtNLM"/>
    </source>
</evidence>
<name>A0A344UUW3_9ACTN</name>
<dbReference type="AlphaFoldDB" id="A0A344UUW3"/>
<proteinExistence type="predicted"/>
<dbReference type="KEGG" id="acij:JS278_01905"/>
<accession>A0A344UUW3</accession>
<dbReference type="RefSeq" id="WP_114044970.1">
    <property type="nucleotide sequence ID" value="NZ_CP025198.1"/>
</dbReference>
<reference evidence="1 2" key="1">
    <citation type="submission" date="2017-12" db="EMBL/GenBank/DDBJ databases">
        <title>The whole genome sequence of the Acidipropionibacterium virtanenii sp. nov. type strain JS278.</title>
        <authorList>
            <person name="Laine P."/>
            <person name="Deptula P."/>
            <person name="Varmanen P."/>
            <person name="Auvinen P."/>
        </authorList>
    </citation>
    <scope>NUCLEOTIDE SEQUENCE [LARGE SCALE GENOMIC DNA]</scope>
    <source>
        <strain evidence="1 2">JS278</strain>
    </source>
</reference>
<protein>
    <recommendedName>
        <fullName evidence="3">Immunity protein 51 of polymorphic toxin system</fullName>
    </recommendedName>
</protein>
<evidence type="ECO:0000313" key="1">
    <source>
        <dbReference type="EMBL" id="AXE39061.1"/>
    </source>
</evidence>
<keyword evidence="2" id="KW-1185">Reference proteome</keyword>